<reference evidence="2 3" key="1">
    <citation type="submission" date="2018-05" db="EMBL/GenBank/DDBJ databases">
        <title>Complete genome sequence of Megasphaera sp. AJH120T, isolated from the ceca of a chicken.</title>
        <authorList>
            <person name="Maki J."/>
            <person name="Looft T."/>
        </authorList>
    </citation>
    <scope>NUCLEOTIDE SEQUENCE [LARGE SCALE GENOMIC DNA]</scope>
    <source>
        <strain evidence="2 3">AJH120</strain>
    </source>
</reference>
<feature type="region of interest" description="Disordered" evidence="1">
    <location>
        <begin position="75"/>
        <end position="104"/>
    </location>
</feature>
<dbReference type="EMBL" id="CP029462">
    <property type="protein sequence ID" value="AXL20328.1"/>
    <property type="molecule type" value="Genomic_DNA"/>
</dbReference>
<dbReference type="AlphaFoldDB" id="A0A346AWT5"/>
<dbReference type="Proteomes" id="UP000254337">
    <property type="component" value="Chromosome"/>
</dbReference>
<evidence type="ECO:0000256" key="1">
    <source>
        <dbReference type="SAM" id="MobiDB-lite"/>
    </source>
</evidence>
<sequence length="137" mass="15579">MGLVKQDLSTVQAMETAFSMQLEFINVINNLIAYDKDHAETPEKTKYLQAFCDTQERALDEALRLLDKHREALLADEASRKQEEEQKRKAEQAKIKAENKKKAETKAIAQDLKKAKEDADSLFADVDMDGDSDEKNC</sequence>
<dbReference type="OrthoDB" id="9981481at2"/>
<evidence type="ECO:0000313" key="2">
    <source>
        <dbReference type="EMBL" id="AXL20328.1"/>
    </source>
</evidence>
<dbReference type="RefSeq" id="WP_107195972.1">
    <property type="nucleotide sequence ID" value="NZ_CALYAU010000003.1"/>
</dbReference>
<protein>
    <submittedName>
        <fullName evidence="2">Uncharacterized protein</fullName>
    </submittedName>
</protein>
<organism evidence="2 3">
    <name type="scientific">Megasphaera stantonii</name>
    <dbReference type="NCBI Taxonomy" id="2144175"/>
    <lineage>
        <taxon>Bacteria</taxon>
        <taxon>Bacillati</taxon>
        <taxon>Bacillota</taxon>
        <taxon>Negativicutes</taxon>
        <taxon>Veillonellales</taxon>
        <taxon>Veillonellaceae</taxon>
        <taxon>Megasphaera</taxon>
    </lineage>
</organism>
<gene>
    <name evidence="2" type="ORF">DKB62_01370</name>
</gene>
<proteinExistence type="predicted"/>
<accession>A0A346AWT5</accession>
<evidence type="ECO:0000313" key="3">
    <source>
        <dbReference type="Proteomes" id="UP000254337"/>
    </source>
</evidence>
<dbReference type="KEGG" id="meg:DKB62_01370"/>
<name>A0A346AWT5_9FIRM</name>
<keyword evidence="3" id="KW-1185">Reference proteome</keyword>